<dbReference type="Proteomes" id="UP000321291">
    <property type="component" value="Chromosome"/>
</dbReference>
<accession>A0A5B8VQI8</accession>
<dbReference type="KEGG" id="agi:FSB73_18645"/>
<dbReference type="OrthoDB" id="9843427at2"/>
<reference evidence="1 2" key="1">
    <citation type="journal article" date="2017" name="Int. J. Syst. Evol. Microbiol.">
        <title>Arachidicoccus ginsenosidivorans sp. nov., with ginsenoside-converting activity isolated from ginseng cultivating soil.</title>
        <authorList>
            <person name="Siddiqi M.Z."/>
            <person name="Aslam Z."/>
            <person name="Im W.T."/>
        </authorList>
    </citation>
    <scope>NUCLEOTIDE SEQUENCE [LARGE SCALE GENOMIC DNA]</scope>
    <source>
        <strain evidence="1 2">Gsoil 809</strain>
    </source>
</reference>
<gene>
    <name evidence="1" type="ORF">FSB73_18645</name>
</gene>
<proteinExistence type="predicted"/>
<dbReference type="RefSeq" id="WP_146785652.1">
    <property type="nucleotide sequence ID" value="NZ_CP042434.1"/>
</dbReference>
<sequence length="269" mass="30144">MKTPKTELPRERSTIDPKNSDQLKVIIYNSEKWLEILFHNFSGLLGNINWVTRLMDQNLEQDSLPENTFKELNLTTQHNIYTLKVIQNYIQVLNALAAQKEGTNAEMVMLTESMLLTSIPKMGKLSVQINGLPIKATRVFVKVLCFLLSKVAEVQTTLTEPLVISIKEQDGGQMLQVGVSAAAFNLDEDFLKENGSISAARLGEDTSKWATKMFYEILAVAGGKLLNSSLQQKNTVLQDQENCLKTAVPGTQISQQYLVFSLPYNLEMI</sequence>
<evidence type="ECO:0000313" key="2">
    <source>
        <dbReference type="Proteomes" id="UP000321291"/>
    </source>
</evidence>
<name>A0A5B8VQI8_9BACT</name>
<protein>
    <submittedName>
        <fullName evidence="1">Uncharacterized protein</fullName>
    </submittedName>
</protein>
<dbReference type="AlphaFoldDB" id="A0A5B8VQI8"/>
<keyword evidence="2" id="KW-1185">Reference proteome</keyword>
<organism evidence="1 2">
    <name type="scientific">Arachidicoccus ginsenosidivorans</name>
    <dbReference type="NCBI Taxonomy" id="496057"/>
    <lineage>
        <taxon>Bacteria</taxon>
        <taxon>Pseudomonadati</taxon>
        <taxon>Bacteroidota</taxon>
        <taxon>Chitinophagia</taxon>
        <taxon>Chitinophagales</taxon>
        <taxon>Chitinophagaceae</taxon>
        <taxon>Arachidicoccus</taxon>
    </lineage>
</organism>
<dbReference type="EMBL" id="CP042434">
    <property type="protein sequence ID" value="QEC73381.1"/>
    <property type="molecule type" value="Genomic_DNA"/>
</dbReference>
<evidence type="ECO:0000313" key="1">
    <source>
        <dbReference type="EMBL" id="QEC73381.1"/>
    </source>
</evidence>